<evidence type="ECO:0000256" key="1">
    <source>
        <dbReference type="SAM" id="MobiDB-lite"/>
    </source>
</evidence>
<reference evidence="3" key="1">
    <citation type="journal article" date="2020" name="Stud. Mycol.">
        <title>101 Dothideomycetes genomes: a test case for predicting lifestyles and emergence of pathogens.</title>
        <authorList>
            <person name="Haridas S."/>
            <person name="Albert R."/>
            <person name="Binder M."/>
            <person name="Bloem J."/>
            <person name="Labutti K."/>
            <person name="Salamov A."/>
            <person name="Andreopoulos B."/>
            <person name="Baker S."/>
            <person name="Barry K."/>
            <person name="Bills G."/>
            <person name="Bluhm B."/>
            <person name="Cannon C."/>
            <person name="Castanera R."/>
            <person name="Culley D."/>
            <person name="Daum C."/>
            <person name="Ezra D."/>
            <person name="Gonzalez J."/>
            <person name="Henrissat B."/>
            <person name="Kuo A."/>
            <person name="Liang C."/>
            <person name="Lipzen A."/>
            <person name="Lutzoni F."/>
            <person name="Magnuson J."/>
            <person name="Mondo S."/>
            <person name="Nolan M."/>
            <person name="Ohm R."/>
            <person name="Pangilinan J."/>
            <person name="Park H.-J."/>
            <person name="Ramirez L."/>
            <person name="Alfaro M."/>
            <person name="Sun H."/>
            <person name="Tritt A."/>
            <person name="Yoshinaga Y."/>
            <person name="Zwiers L.-H."/>
            <person name="Turgeon B."/>
            <person name="Goodwin S."/>
            <person name="Spatafora J."/>
            <person name="Crous P."/>
            <person name="Grigoriev I."/>
        </authorList>
    </citation>
    <scope>NUCLEOTIDE SEQUENCE</scope>
    <source>
        <strain evidence="3">CBS 119687</strain>
    </source>
</reference>
<dbReference type="RefSeq" id="XP_033529265.1">
    <property type="nucleotide sequence ID" value="XM_033667174.1"/>
</dbReference>
<proteinExistence type="predicted"/>
<dbReference type="InterPro" id="IPR001357">
    <property type="entry name" value="BRCT_dom"/>
</dbReference>
<organism evidence="3 4">
    <name type="scientific">Dothidotthia symphoricarpi CBS 119687</name>
    <dbReference type="NCBI Taxonomy" id="1392245"/>
    <lineage>
        <taxon>Eukaryota</taxon>
        <taxon>Fungi</taxon>
        <taxon>Dikarya</taxon>
        <taxon>Ascomycota</taxon>
        <taxon>Pezizomycotina</taxon>
        <taxon>Dothideomycetes</taxon>
        <taxon>Pleosporomycetidae</taxon>
        <taxon>Pleosporales</taxon>
        <taxon>Dothidotthiaceae</taxon>
        <taxon>Dothidotthia</taxon>
    </lineage>
</organism>
<feature type="compositionally biased region" description="Low complexity" evidence="1">
    <location>
        <begin position="72"/>
        <end position="83"/>
    </location>
</feature>
<dbReference type="PANTHER" id="PTHR45990">
    <property type="entry name" value="DNA REPAIR PROTEIN REV1"/>
    <property type="match status" value="1"/>
</dbReference>
<evidence type="ECO:0000313" key="4">
    <source>
        <dbReference type="Proteomes" id="UP000799771"/>
    </source>
</evidence>
<dbReference type="GO" id="GO:0017125">
    <property type="term" value="F:deoxycytidyl transferase activity"/>
    <property type="evidence" value="ECO:0007669"/>
    <property type="project" value="TreeGrafter"/>
</dbReference>
<dbReference type="GO" id="GO:0003887">
    <property type="term" value="F:DNA-directed DNA polymerase activity"/>
    <property type="evidence" value="ECO:0007669"/>
    <property type="project" value="TreeGrafter"/>
</dbReference>
<dbReference type="Pfam" id="PF16589">
    <property type="entry name" value="BRCT_2"/>
    <property type="match status" value="1"/>
</dbReference>
<dbReference type="Proteomes" id="UP000799771">
    <property type="component" value="Unassembled WGS sequence"/>
</dbReference>
<evidence type="ECO:0000313" key="3">
    <source>
        <dbReference type="EMBL" id="KAF2134878.1"/>
    </source>
</evidence>
<dbReference type="SUPFAM" id="SSF52113">
    <property type="entry name" value="BRCT domain"/>
    <property type="match status" value="1"/>
</dbReference>
<dbReference type="GeneID" id="54407606"/>
<feature type="region of interest" description="Disordered" evidence="1">
    <location>
        <begin position="134"/>
        <end position="164"/>
    </location>
</feature>
<dbReference type="GO" id="GO:0070987">
    <property type="term" value="P:error-free translesion synthesis"/>
    <property type="evidence" value="ECO:0007669"/>
    <property type="project" value="TreeGrafter"/>
</dbReference>
<feature type="domain" description="BRCT" evidence="2">
    <location>
        <begin position="167"/>
        <end position="272"/>
    </location>
</feature>
<dbReference type="GO" id="GO:0005634">
    <property type="term" value="C:nucleus"/>
    <property type="evidence" value="ECO:0007669"/>
    <property type="project" value="TreeGrafter"/>
</dbReference>
<feature type="compositionally biased region" description="Polar residues" evidence="1">
    <location>
        <begin position="47"/>
        <end position="59"/>
    </location>
</feature>
<evidence type="ECO:0000259" key="2">
    <source>
        <dbReference type="PROSITE" id="PS50172"/>
    </source>
</evidence>
<name>A0A6A6AUM0_9PLEO</name>
<dbReference type="Gene3D" id="3.40.50.10190">
    <property type="entry name" value="BRCT domain"/>
    <property type="match status" value="1"/>
</dbReference>
<gene>
    <name evidence="3" type="ORF">P153DRAFT_362602</name>
</gene>
<dbReference type="GO" id="GO:0042276">
    <property type="term" value="P:error-prone translesion synthesis"/>
    <property type="evidence" value="ECO:0007669"/>
    <property type="project" value="TreeGrafter"/>
</dbReference>
<dbReference type="PROSITE" id="PS50172">
    <property type="entry name" value="BRCT"/>
    <property type="match status" value="1"/>
</dbReference>
<keyword evidence="4" id="KW-1185">Reference proteome</keyword>
<dbReference type="AlphaFoldDB" id="A0A6A6AUM0"/>
<feature type="compositionally biased region" description="Polar residues" evidence="1">
    <location>
        <begin position="1"/>
        <end position="25"/>
    </location>
</feature>
<feature type="compositionally biased region" description="Basic and acidic residues" evidence="1">
    <location>
        <begin position="87"/>
        <end position="102"/>
    </location>
</feature>
<feature type="region of interest" description="Disordered" evidence="1">
    <location>
        <begin position="1"/>
        <end position="104"/>
    </location>
</feature>
<dbReference type="InterPro" id="IPR036420">
    <property type="entry name" value="BRCT_dom_sf"/>
</dbReference>
<accession>A0A6A6AUM0</accession>
<dbReference type="PANTHER" id="PTHR45990:SF1">
    <property type="entry name" value="DNA REPAIR PROTEIN REV1"/>
    <property type="match status" value="1"/>
</dbReference>
<feature type="compositionally biased region" description="Basic and acidic residues" evidence="1">
    <location>
        <begin position="134"/>
        <end position="151"/>
    </location>
</feature>
<dbReference type="OrthoDB" id="427711at2759"/>
<protein>
    <recommendedName>
        <fullName evidence="2">BRCT domain-containing protein</fullName>
    </recommendedName>
</protein>
<sequence>MVTTNAPASNHQTASRDPTPITAQTARKFFDPWNSSSTGHQRAENRLSGSTSWRTSRNLKLSEQHKGGLTGGRTRVTDTVGAGSQDFGKDGRRADGGWEKGAKGLRTNGQASLVEAWGASKANKKLSQVKESVTEARRIHTEESVQQDKEPSSTPHGDILDSASKPSDKHVFDGLCFHINGSTAPLVSDHKMKHILASHGARYSIALGRRSVTHVILGTANAHGGAGGGLAASKIQKEIARSGGKAVKFVTAEWVLECVKANRRLPESRFSPLKLATQTQNTVSGMFRANATATNQHGR</sequence>
<dbReference type="EMBL" id="ML977497">
    <property type="protein sequence ID" value="KAF2134878.1"/>
    <property type="molecule type" value="Genomic_DNA"/>
</dbReference>